<sequence length="631" mass="71162">MFFKAHDFTIKDSTFNDIAGDQHITTITNTYNNSQIVAIPSSQTAAPALTTVTPIQDAIPLPTSEPFSSFISLVIEIQRALSPVGLLVDEPGLFRPLEDDLLVLIKSAAFLGRTLEILRNTRVASFFGATTMENRLAMYTIPLQKAVGEIRRYQDGLKFTLIGPIWRRILWSAVWTMSSDADISKIVTTIRADLAHIRYPATTYLRKLNINIWWAVVKKLPAHIVSELDSLRATVSKELPTVNEAELQTITIDFGPRCKTIELSLSPYATYQSLAMVLKYNCDHIVGDIAGFLDPSNDQVVELSQFEELVTSRSRHWHQGPPIVPIWSDTGGAYFEDQTDLCPYCGSPGERKGLWTKCEYCKRQHRAVSEPCPNNAVAESHVVLPERVRNVYNRNPTGYTHIHYSGIKWSRLTAVASIFNLQGTDQHLLCILYYLGLGDSPLEELSLVSDPDRNPNVILPRSMSKSFELAEGQLISLPNLRRLDIQANNYTRILNKISPPRLRYLKLYGLAYDTSLPVFFAQTPLLSTLEMQTRILLDDSRITQLLVDAITCLPNLEDISVHFMTNGDDFNAYESELRKLAEQAKSNRTKLREINLWYNWVIPSAQIPEAGPWTFCTTDCGYLARLCVDDL</sequence>
<dbReference type="EMBL" id="WQMT02000002">
    <property type="protein sequence ID" value="KAG9227089.1"/>
    <property type="molecule type" value="Genomic_DNA"/>
</dbReference>
<evidence type="ECO:0000313" key="1">
    <source>
        <dbReference type="EMBL" id="KAG9227089.1"/>
    </source>
</evidence>
<gene>
    <name evidence="1" type="ORF">CCMSSC00406_0008289</name>
</gene>
<comment type="caution">
    <text evidence="1">The sequence shown here is derived from an EMBL/GenBank/DDBJ whole genome shotgun (WGS) entry which is preliminary data.</text>
</comment>
<protein>
    <submittedName>
        <fullName evidence="1">Uncharacterized protein</fullName>
    </submittedName>
</protein>
<proteinExistence type="predicted"/>
<organism evidence="1 2">
    <name type="scientific">Pleurotus cornucopiae</name>
    <name type="common">Cornucopia mushroom</name>
    <dbReference type="NCBI Taxonomy" id="5321"/>
    <lineage>
        <taxon>Eukaryota</taxon>
        <taxon>Fungi</taxon>
        <taxon>Dikarya</taxon>
        <taxon>Basidiomycota</taxon>
        <taxon>Agaricomycotina</taxon>
        <taxon>Agaricomycetes</taxon>
        <taxon>Agaricomycetidae</taxon>
        <taxon>Agaricales</taxon>
        <taxon>Pleurotineae</taxon>
        <taxon>Pleurotaceae</taxon>
        <taxon>Pleurotus</taxon>
    </lineage>
</organism>
<evidence type="ECO:0000313" key="2">
    <source>
        <dbReference type="Proteomes" id="UP000824881"/>
    </source>
</evidence>
<dbReference type="Proteomes" id="UP000824881">
    <property type="component" value="Unassembled WGS sequence"/>
</dbReference>
<name>A0ACB7JAH2_PLECO</name>
<keyword evidence="2" id="KW-1185">Reference proteome</keyword>
<reference evidence="1 2" key="1">
    <citation type="journal article" date="2021" name="Appl. Environ. Microbiol.">
        <title>Genetic linkage and physical mapping for an oyster mushroom Pleurotus cornucopiae and QTL analysis for the trait cap color.</title>
        <authorList>
            <person name="Zhang Y."/>
            <person name="Gao W."/>
            <person name="Sonnenberg A."/>
            <person name="Chen Q."/>
            <person name="Zhang J."/>
            <person name="Huang C."/>
        </authorList>
    </citation>
    <scope>NUCLEOTIDE SEQUENCE [LARGE SCALE GENOMIC DNA]</scope>
    <source>
        <strain evidence="1">CCMSSC00406</strain>
    </source>
</reference>
<accession>A0ACB7JAH2</accession>